<dbReference type="EMBL" id="BMDD01000002">
    <property type="protein sequence ID" value="GGH76974.1"/>
    <property type="molecule type" value="Genomic_DNA"/>
</dbReference>
<accession>A0ABQ1ZUJ9</accession>
<sequence>MNLESTARTSPKAAPWIGDPKRFRKAMILTGILTFLSIRYPGVRPLYEEALLLIRLPLTIPIAGNGSIMYANLIFIGFAFWALYLIWDSLNRHRIIFCLALLWLLPMLGKSALLGYQATIPPGVYAVAVDQEQTACNIDLEKGVATGGCSFVVTNRGSQPIDLKSTISIDIELHSRGTYTLDIPLQDTHIDTRSIEVIGAHFTEPIPELADITSNMSWNNALETGTLKLTMNDGKRERVWGN</sequence>
<reference evidence="3" key="1">
    <citation type="journal article" date="2019" name="Int. J. Syst. Evol. Microbiol.">
        <title>The Global Catalogue of Microorganisms (GCM) 10K type strain sequencing project: providing services to taxonomists for standard genome sequencing and annotation.</title>
        <authorList>
            <consortium name="The Broad Institute Genomics Platform"/>
            <consortium name="The Broad Institute Genome Sequencing Center for Infectious Disease"/>
            <person name="Wu L."/>
            <person name="Ma J."/>
        </authorList>
    </citation>
    <scope>NUCLEOTIDE SEQUENCE [LARGE SCALE GENOMIC DNA]</scope>
    <source>
        <strain evidence="3">CCM 8702</strain>
    </source>
</reference>
<gene>
    <name evidence="2" type="ORF">GCM10007362_20030</name>
</gene>
<keyword evidence="1" id="KW-0472">Membrane</keyword>
<feature type="transmembrane region" description="Helical" evidence="1">
    <location>
        <begin position="94"/>
        <end position="116"/>
    </location>
</feature>
<evidence type="ECO:0000313" key="2">
    <source>
        <dbReference type="EMBL" id="GGH76974.1"/>
    </source>
</evidence>
<feature type="transmembrane region" description="Helical" evidence="1">
    <location>
        <begin position="26"/>
        <end position="47"/>
    </location>
</feature>
<evidence type="ECO:0008006" key="4">
    <source>
        <dbReference type="Google" id="ProtNLM"/>
    </source>
</evidence>
<organism evidence="2 3">
    <name type="scientific">Saccharibacillus endophyticus</name>
    <dbReference type="NCBI Taxonomy" id="2060666"/>
    <lineage>
        <taxon>Bacteria</taxon>
        <taxon>Bacillati</taxon>
        <taxon>Bacillota</taxon>
        <taxon>Bacilli</taxon>
        <taxon>Bacillales</taxon>
        <taxon>Paenibacillaceae</taxon>
        <taxon>Saccharibacillus</taxon>
    </lineage>
</organism>
<protein>
    <recommendedName>
        <fullName evidence="4">DUF1573 domain-containing protein</fullName>
    </recommendedName>
</protein>
<keyword evidence="1" id="KW-1133">Transmembrane helix</keyword>
<feature type="transmembrane region" description="Helical" evidence="1">
    <location>
        <begin position="67"/>
        <end position="87"/>
    </location>
</feature>
<evidence type="ECO:0000256" key="1">
    <source>
        <dbReference type="SAM" id="Phobius"/>
    </source>
</evidence>
<keyword evidence="3" id="KW-1185">Reference proteome</keyword>
<evidence type="ECO:0000313" key="3">
    <source>
        <dbReference type="Proteomes" id="UP000605427"/>
    </source>
</evidence>
<proteinExistence type="predicted"/>
<dbReference type="Proteomes" id="UP000605427">
    <property type="component" value="Unassembled WGS sequence"/>
</dbReference>
<comment type="caution">
    <text evidence="2">The sequence shown here is derived from an EMBL/GenBank/DDBJ whole genome shotgun (WGS) entry which is preliminary data.</text>
</comment>
<keyword evidence="1" id="KW-0812">Transmembrane</keyword>
<name>A0ABQ1ZUJ9_9BACL</name>
<dbReference type="RefSeq" id="WP_172242995.1">
    <property type="nucleotide sequence ID" value="NZ_BMDD01000002.1"/>
</dbReference>